<protein>
    <recommendedName>
        <fullName evidence="4">Probable chorismate pyruvate-lyase</fullName>
        <shortName evidence="4">CL</shortName>
        <shortName evidence="4">CPL</shortName>
        <ecNumber evidence="4">4.1.3.40</ecNumber>
    </recommendedName>
</protein>
<comment type="pathway">
    <text evidence="4">Cofactor biosynthesis; ubiquinone biosynthesis.</text>
</comment>
<evidence type="ECO:0000313" key="5">
    <source>
        <dbReference type="EMBL" id="SSY93708.1"/>
    </source>
</evidence>
<evidence type="ECO:0000256" key="4">
    <source>
        <dbReference type="HAMAP-Rule" id="MF_01632"/>
    </source>
</evidence>
<dbReference type="GO" id="GO:0008813">
    <property type="term" value="F:chorismate lyase activity"/>
    <property type="evidence" value="ECO:0007669"/>
    <property type="project" value="UniProtKB-UniRule"/>
</dbReference>
<comment type="caution">
    <text evidence="4">Lacks conserved residue(s) required for the propagation of feature annotation.</text>
</comment>
<dbReference type="InterPro" id="IPR007440">
    <property type="entry name" value="Chorismate--pyruvate_lyase"/>
</dbReference>
<keyword evidence="3 4" id="KW-0456">Lyase</keyword>
<dbReference type="EMBL" id="UFSP01000001">
    <property type="protein sequence ID" value="SSY93708.1"/>
    <property type="molecule type" value="Genomic_DNA"/>
</dbReference>
<evidence type="ECO:0000256" key="1">
    <source>
        <dbReference type="ARBA" id="ARBA00022490"/>
    </source>
</evidence>
<dbReference type="HAMAP" id="MF_01632">
    <property type="entry name" value="UbiC"/>
    <property type="match status" value="1"/>
</dbReference>
<accession>A0A336N3A8</accession>
<dbReference type="EC" id="4.1.3.40" evidence="4"/>
<feature type="binding site" evidence="4">
    <location>
        <position position="76"/>
    </location>
    <ligand>
        <name>substrate</name>
    </ligand>
</feature>
<dbReference type="AlphaFoldDB" id="A0A336N3A8"/>
<name>A0A336N3A8_AGGAP</name>
<keyword evidence="1 4" id="KW-0963">Cytoplasm</keyword>
<dbReference type="InterPro" id="IPR028978">
    <property type="entry name" value="Chorismate_lyase_/UTRA_dom_sf"/>
</dbReference>
<organism evidence="5 6">
    <name type="scientific">Aggregatibacter aphrophilus</name>
    <name type="common">Haemophilus aphrophilus</name>
    <dbReference type="NCBI Taxonomy" id="732"/>
    <lineage>
        <taxon>Bacteria</taxon>
        <taxon>Pseudomonadati</taxon>
        <taxon>Pseudomonadota</taxon>
        <taxon>Gammaproteobacteria</taxon>
        <taxon>Pasteurellales</taxon>
        <taxon>Pasteurellaceae</taxon>
        <taxon>Aggregatibacter</taxon>
    </lineage>
</organism>
<comment type="subcellular location">
    <subcellularLocation>
        <location evidence="4">Cytoplasm</location>
    </subcellularLocation>
</comment>
<dbReference type="GO" id="GO:0005829">
    <property type="term" value="C:cytosol"/>
    <property type="evidence" value="ECO:0007669"/>
    <property type="project" value="TreeGrafter"/>
</dbReference>
<dbReference type="UniPathway" id="UPA00232"/>
<keyword evidence="2 4" id="KW-0831">Ubiquinone biosynthesis</keyword>
<comment type="similarity">
    <text evidence="4">Belongs to the UbiC family.</text>
</comment>
<dbReference type="GeneID" id="49636558"/>
<dbReference type="GO" id="GO:0042866">
    <property type="term" value="P:pyruvate biosynthetic process"/>
    <property type="evidence" value="ECO:0007669"/>
    <property type="project" value="UniProtKB-UniRule"/>
</dbReference>
<keyword evidence="4 5" id="KW-0670">Pyruvate</keyword>
<comment type="function">
    <text evidence="4">Removes the pyruvyl group from chorismate, with concomitant aromatization of the ring, to provide 4-hydroxybenzoate (4HB) for the ubiquinone pathway.</text>
</comment>
<dbReference type="PANTHER" id="PTHR38683">
    <property type="entry name" value="CHORISMATE PYRUVATE-LYASE"/>
    <property type="match status" value="1"/>
</dbReference>
<evidence type="ECO:0000256" key="2">
    <source>
        <dbReference type="ARBA" id="ARBA00022688"/>
    </source>
</evidence>
<dbReference type="Proteomes" id="UP000253728">
    <property type="component" value="Unassembled WGS sequence"/>
</dbReference>
<dbReference type="GO" id="GO:0006744">
    <property type="term" value="P:ubiquinone biosynthetic process"/>
    <property type="evidence" value="ECO:0007669"/>
    <property type="project" value="UniProtKB-UniRule"/>
</dbReference>
<dbReference type="Pfam" id="PF04345">
    <property type="entry name" value="Chor_lyase"/>
    <property type="match status" value="1"/>
</dbReference>
<feature type="binding site" evidence="4">
    <location>
        <position position="155"/>
    </location>
    <ligand>
        <name>substrate</name>
    </ligand>
</feature>
<gene>
    <name evidence="4 5" type="primary">ubiC</name>
    <name evidence="5" type="ORF">NCTC5908_00506</name>
</gene>
<comment type="catalytic activity">
    <reaction evidence="4">
        <text>chorismate = 4-hydroxybenzoate + pyruvate</text>
        <dbReference type="Rhea" id="RHEA:16505"/>
        <dbReference type="ChEBI" id="CHEBI:15361"/>
        <dbReference type="ChEBI" id="CHEBI:17879"/>
        <dbReference type="ChEBI" id="CHEBI:29748"/>
        <dbReference type="EC" id="4.1.3.40"/>
    </reaction>
</comment>
<feature type="binding site" evidence="4">
    <location>
        <position position="113"/>
    </location>
    <ligand>
        <name>substrate</name>
    </ligand>
</feature>
<reference evidence="5 6" key="1">
    <citation type="submission" date="2018-06" db="EMBL/GenBank/DDBJ databases">
        <authorList>
            <consortium name="Pathogen Informatics"/>
            <person name="Doyle S."/>
        </authorList>
    </citation>
    <scope>NUCLEOTIDE SEQUENCE [LARGE SCALE GENOMIC DNA]</scope>
    <source>
        <strain evidence="5 6">NCTC5908</strain>
    </source>
</reference>
<evidence type="ECO:0000256" key="3">
    <source>
        <dbReference type="ARBA" id="ARBA00023239"/>
    </source>
</evidence>
<dbReference type="PANTHER" id="PTHR38683:SF1">
    <property type="entry name" value="CHORISMATE PYRUVATE-LYASE"/>
    <property type="match status" value="1"/>
</dbReference>
<dbReference type="RefSeq" id="WP_005704614.1">
    <property type="nucleotide sequence ID" value="NZ_MAQF01000032.1"/>
</dbReference>
<proteinExistence type="inferred from homology"/>
<sequence>MPNSIFPRLQWHEEQVLQTMQIPLTVQSWLFEKGSLTARLKQVCQQFDVKVQSEKWIEKIFENETALLPNKPYWCREVLLYGDNSQWVAARTLISYELLKSHQNLLQLGTKPIGEWLFTQALQRQKIQWAFDYQTQYYARRSLIFIQQVPLLISEIFLEQSLFSEIN</sequence>
<dbReference type="Gene3D" id="3.40.1410.10">
    <property type="entry name" value="Chorismate lyase-like"/>
    <property type="match status" value="1"/>
</dbReference>
<dbReference type="SUPFAM" id="SSF64288">
    <property type="entry name" value="Chorismate lyase-like"/>
    <property type="match status" value="1"/>
</dbReference>
<evidence type="ECO:0000313" key="6">
    <source>
        <dbReference type="Proteomes" id="UP000253728"/>
    </source>
</evidence>
<dbReference type="STRING" id="732.ADJ80_10980"/>